<feature type="binding site" evidence="5">
    <location>
        <position position="8"/>
    </location>
    <ligand>
        <name>Mg(2+)</name>
        <dbReference type="ChEBI" id="CHEBI:18420"/>
    </ligand>
</feature>
<evidence type="ECO:0000313" key="7">
    <source>
        <dbReference type="EMBL" id="SMD30919.1"/>
    </source>
</evidence>
<dbReference type="EMBL" id="FWYE01000002">
    <property type="protein sequence ID" value="SMD30919.1"/>
    <property type="molecule type" value="Genomic_DNA"/>
</dbReference>
<comment type="function">
    <text evidence="5">Catalyzes the dephosphorylation of 2-phosphoglycolate.</text>
</comment>
<dbReference type="SUPFAM" id="SSF56784">
    <property type="entry name" value="HAD-like"/>
    <property type="match status" value="1"/>
</dbReference>
<dbReference type="InterPro" id="IPR006382">
    <property type="entry name" value="PGPase"/>
</dbReference>
<dbReference type="SFLD" id="SFLDG01140">
    <property type="entry name" value="C2.B:_Phosphomannomutase_and_P"/>
    <property type="match status" value="1"/>
</dbReference>
<dbReference type="GO" id="GO:0000287">
    <property type="term" value="F:magnesium ion binding"/>
    <property type="evidence" value="ECO:0007669"/>
    <property type="project" value="InterPro"/>
</dbReference>
<reference evidence="7 8" key="1">
    <citation type="submission" date="2017-04" db="EMBL/GenBank/DDBJ databases">
        <authorList>
            <person name="Varghese N."/>
            <person name="Submissions S."/>
        </authorList>
    </citation>
    <scope>NUCLEOTIDE SEQUENCE [LARGE SCALE GENOMIC DNA]</scope>
    <source>
        <strain evidence="7 8">DSM 9789</strain>
    </source>
</reference>
<dbReference type="AlphaFoldDB" id="A0A8G2FWS2"/>
<dbReference type="CDD" id="cd07514">
    <property type="entry name" value="HAD_Pase"/>
    <property type="match status" value="1"/>
</dbReference>
<feature type="binding site" evidence="5">
    <location>
        <position position="10"/>
    </location>
    <ligand>
        <name>Mg(2+)</name>
        <dbReference type="ChEBI" id="CHEBI:18420"/>
    </ligand>
</feature>
<evidence type="ECO:0000256" key="2">
    <source>
        <dbReference type="ARBA" id="ARBA00022801"/>
    </source>
</evidence>
<accession>A0A8G2FWS2</accession>
<comment type="catalytic activity">
    <reaction evidence="5">
        <text>2-phosphoglycolate + H2O = glycolate + phosphate</text>
        <dbReference type="Rhea" id="RHEA:14369"/>
        <dbReference type="ChEBI" id="CHEBI:15377"/>
        <dbReference type="ChEBI" id="CHEBI:29805"/>
        <dbReference type="ChEBI" id="CHEBI:43474"/>
        <dbReference type="ChEBI" id="CHEBI:58033"/>
        <dbReference type="EC" id="3.1.3.18"/>
    </reaction>
</comment>
<dbReference type="GO" id="GO:0008967">
    <property type="term" value="F:phosphoglycolate phosphatase activity"/>
    <property type="evidence" value="ECO:0007669"/>
    <property type="project" value="UniProtKB-UniRule"/>
</dbReference>
<evidence type="ECO:0000256" key="6">
    <source>
        <dbReference type="NCBIfam" id="TIGR01487"/>
    </source>
</evidence>
<dbReference type="SFLD" id="SFLDG01144">
    <property type="entry name" value="C2.B.4:_PGP_Like"/>
    <property type="match status" value="1"/>
</dbReference>
<keyword evidence="1 5" id="KW-0479">Metal-binding</keyword>
<protein>
    <recommendedName>
        <fullName evidence="5 6">Phosphoglycolate phosphatase</fullName>
        <shortName evidence="5">PGP</shortName>
        <shortName evidence="5">PGPase</shortName>
        <ecNumber evidence="5 6">3.1.3.18</ecNumber>
    </recommendedName>
</protein>
<evidence type="ECO:0000256" key="3">
    <source>
        <dbReference type="ARBA" id="ARBA00022842"/>
    </source>
</evidence>
<dbReference type="EC" id="3.1.3.18" evidence="5 6"/>
<dbReference type="RefSeq" id="WP_161939675.1">
    <property type="nucleotide sequence ID" value="NZ_FWYE01000002.1"/>
</dbReference>
<dbReference type="NCBIfam" id="TIGR01482">
    <property type="entry name" value="SPP-subfamily"/>
    <property type="match status" value="1"/>
</dbReference>
<evidence type="ECO:0000256" key="4">
    <source>
        <dbReference type="ARBA" id="ARBA00023277"/>
    </source>
</evidence>
<dbReference type="HAMAP" id="MF_01419">
    <property type="entry name" value="GPH_hydrolase_arch"/>
    <property type="match status" value="1"/>
</dbReference>
<comment type="similarity">
    <text evidence="5">Belongs to the archaeal SPP-like hydrolase family.</text>
</comment>
<name>A0A8G2FWS2_PICTO</name>
<dbReference type="InterPro" id="IPR036412">
    <property type="entry name" value="HAD-like_sf"/>
</dbReference>
<keyword evidence="4 5" id="KW-0119">Carbohydrate metabolism</keyword>
<evidence type="ECO:0000256" key="1">
    <source>
        <dbReference type="ARBA" id="ARBA00022723"/>
    </source>
</evidence>
<dbReference type="SFLD" id="SFLDS00003">
    <property type="entry name" value="Haloacid_Dehalogenase"/>
    <property type="match status" value="1"/>
</dbReference>
<dbReference type="NCBIfam" id="TIGR01487">
    <property type="entry name" value="Pglycolate_arch"/>
    <property type="match status" value="1"/>
</dbReference>
<comment type="cofactor">
    <cofactor evidence="5">
        <name>Mg(2+)</name>
        <dbReference type="ChEBI" id="CHEBI:18420"/>
    </cofactor>
</comment>
<dbReference type="Proteomes" id="UP000192315">
    <property type="component" value="Unassembled WGS sequence"/>
</dbReference>
<dbReference type="SFLD" id="SFLDF00446">
    <property type="entry name" value="phosphoglycolate_phosphatase_3"/>
    <property type="match status" value="1"/>
</dbReference>
<dbReference type="Pfam" id="PF08282">
    <property type="entry name" value="Hydrolase_3"/>
    <property type="match status" value="2"/>
</dbReference>
<organism evidence="7 8">
    <name type="scientific">Picrophilus torridus (strain ATCC 700027 / DSM 9790 / JCM 10055 / NBRC 100828 / KAW 2/3)</name>
    <dbReference type="NCBI Taxonomy" id="1122961"/>
    <lineage>
        <taxon>Archaea</taxon>
        <taxon>Methanobacteriati</taxon>
        <taxon>Thermoplasmatota</taxon>
        <taxon>Thermoplasmata</taxon>
        <taxon>Thermoplasmatales</taxon>
        <taxon>Picrophilaceae</taxon>
        <taxon>Picrophilus</taxon>
    </lineage>
</organism>
<keyword evidence="2 5" id="KW-0378">Hydrolase</keyword>
<evidence type="ECO:0000313" key="8">
    <source>
        <dbReference type="Proteomes" id="UP000192315"/>
    </source>
</evidence>
<dbReference type="PANTHER" id="PTHR10000">
    <property type="entry name" value="PHOSPHOSERINE PHOSPHATASE"/>
    <property type="match status" value="1"/>
</dbReference>
<gene>
    <name evidence="7" type="ORF">SAMN02745355_0837</name>
</gene>
<feature type="binding site" evidence="5">
    <location>
        <position position="147"/>
    </location>
    <ligand>
        <name>substrate</name>
    </ligand>
</feature>
<feature type="binding site" evidence="5">
    <location>
        <position position="170"/>
    </location>
    <ligand>
        <name>Mg(2+)</name>
        <dbReference type="ChEBI" id="CHEBI:18420"/>
    </ligand>
</feature>
<sequence length="221" mass="24687">MIKLVVLDVDGTLTDKSRMISVNAVNAIRNLKTKVALVSGNVLPVLYGLKIYIGFDGYIFAENGGIALINNNIEKFFEKDGPESFLNDISGYTSARGILTNRWRETSMAFTANHDEMDIIDREAARRDLYIVDSGFTLHILNKGQDKGFAVKKMMDIMNIDYNNVLVIGDSQNDESMFSLGTLSACPGNASEKIKEMSNYVSGKCYGDELFDVFRHFDLIH</sequence>
<dbReference type="InterPro" id="IPR006379">
    <property type="entry name" value="HAD-SF_hydro_IIB"/>
</dbReference>
<dbReference type="NCBIfam" id="NF002245">
    <property type="entry name" value="PRK01158.1"/>
    <property type="match status" value="1"/>
</dbReference>
<evidence type="ECO:0000256" key="5">
    <source>
        <dbReference type="HAMAP-Rule" id="MF_01419"/>
    </source>
</evidence>
<dbReference type="PANTHER" id="PTHR10000:SF8">
    <property type="entry name" value="HAD SUPERFAMILY HYDROLASE-LIKE, TYPE 3"/>
    <property type="match status" value="1"/>
</dbReference>
<dbReference type="Gene3D" id="3.90.1070.10">
    <property type="match status" value="1"/>
</dbReference>
<comment type="caution">
    <text evidence="7">The sequence shown here is derived from an EMBL/GenBank/DDBJ whole genome shotgun (WGS) entry which is preliminary data.</text>
</comment>
<feature type="active site" description="Nucleophile" evidence="5">
    <location>
        <position position="8"/>
    </location>
</feature>
<dbReference type="NCBIfam" id="TIGR01484">
    <property type="entry name" value="HAD-SF-IIB"/>
    <property type="match status" value="1"/>
</dbReference>
<feature type="binding site" evidence="5">
    <location>
        <position position="174"/>
    </location>
    <ligand>
        <name>Mg(2+)</name>
        <dbReference type="ChEBI" id="CHEBI:18420"/>
    </ligand>
</feature>
<proteinExistence type="inferred from homology"/>
<dbReference type="InterPro" id="IPR023214">
    <property type="entry name" value="HAD_sf"/>
</dbReference>
<dbReference type="GO" id="GO:0005829">
    <property type="term" value="C:cytosol"/>
    <property type="evidence" value="ECO:0007669"/>
    <property type="project" value="TreeGrafter"/>
</dbReference>
<keyword evidence="8" id="KW-1185">Reference proteome</keyword>
<keyword evidence="3 5" id="KW-0460">Magnesium</keyword>
<dbReference type="Gene3D" id="3.40.50.1000">
    <property type="entry name" value="HAD superfamily/HAD-like"/>
    <property type="match status" value="1"/>
</dbReference>